<feature type="transmembrane region" description="Helical" evidence="6">
    <location>
        <begin position="159"/>
        <end position="178"/>
    </location>
</feature>
<keyword evidence="3 6" id="KW-0812">Transmembrane</keyword>
<feature type="transmembrane region" description="Helical" evidence="6">
    <location>
        <begin position="126"/>
        <end position="147"/>
    </location>
</feature>
<dbReference type="SUPFAM" id="SSF103473">
    <property type="entry name" value="MFS general substrate transporter"/>
    <property type="match status" value="1"/>
</dbReference>
<gene>
    <name evidence="7" type="ORF">ACFQ00_10940</name>
</gene>
<evidence type="ECO:0000256" key="5">
    <source>
        <dbReference type="ARBA" id="ARBA00023136"/>
    </source>
</evidence>
<dbReference type="Gene3D" id="1.20.1250.20">
    <property type="entry name" value="MFS general substrate transporter like domains"/>
    <property type="match status" value="1"/>
</dbReference>
<keyword evidence="5 6" id="KW-0472">Membrane</keyword>
<proteinExistence type="predicted"/>
<keyword evidence="2" id="KW-1003">Cell membrane</keyword>
<keyword evidence="8" id="KW-1185">Reference proteome</keyword>
<dbReference type="InterPro" id="IPR036259">
    <property type="entry name" value="MFS_trans_sf"/>
</dbReference>
<evidence type="ECO:0000256" key="6">
    <source>
        <dbReference type="SAM" id="Phobius"/>
    </source>
</evidence>
<dbReference type="PANTHER" id="PTHR43124">
    <property type="entry name" value="PURINE EFFLUX PUMP PBUE"/>
    <property type="match status" value="1"/>
</dbReference>
<feature type="transmembrane region" description="Helical" evidence="6">
    <location>
        <begin position="345"/>
        <end position="366"/>
    </location>
</feature>
<dbReference type="InterPro" id="IPR011701">
    <property type="entry name" value="MFS"/>
</dbReference>
<dbReference type="EMBL" id="JBHTIK010000005">
    <property type="protein sequence ID" value="MFD0848840.1"/>
    <property type="molecule type" value="Genomic_DNA"/>
</dbReference>
<feature type="transmembrane region" description="Helical" evidence="6">
    <location>
        <begin position="231"/>
        <end position="252"/>
    </location>
</feature>
<organism evidence="7 8">
    <name type="scientific">Sphingosinicella xenopeptidilytica</name>
    <dbReference type="NCBI Taxonomy" id="364098"/>
    <lineage>
        <taxon>Bacteria</taxon>
        <taxon>Pseudomonadati</taxon>
        <taxon>Pseudomonadota</taxon>
        <taxon>Alphaproteobacteria</taxon>
        <taxon>Sphingomonadales</taxon>
        <taxon>Sphingosinicellaceae</taxon>
        <taxon>Sphingosinicella</taxon>
    </lineage>
</organism>
<dbReference type="InterPro" id="IPR050189">
    <property type="entry name" value="MFS_Efflux_Transporters"/>
</dbReference>
<dbReference type="Proteomes" id="UP001597124">
    <property type="component" value="Unassembled WGS sequence"/>
</dbReference>
<feature type="transmembrane region" description="Helical" evidence="6">
    <location>
        <begin position="41"/>
        <end position="64"/>
    </location>
</feature>
<comment type="caution">
    <text evidence="7">The sequence shown here is derived from an EMBL/GenBank/DDBJ whole genome shotgun (WGS) entry which is preliminary data.</text>
</comment>
<feature type="transmembrane region" description="Helical" evidence="6">
    <location>
        <begin position="318"/>
        <end position="338"/>
    </location>
</feature>
<feature type="transmembrane region" description="Helical" evidence="6">
    <location>
        <begin position="102"/>
        <end position="120"/>
    </location>
</feature>
<evidence type="ECO:0000313" key="7">
    <source>
        <dbReference type="EMBL" id="MFD0848840.1"/>
    </source>
</evidence>
<feature type="transmembrane region" description="Helical" evidence="6">
    <location>
        <begin position="6"/>
        <end position="29"/>
    </location>
</feature>
<comment type="subcellular location">
    <subcellularLocation>
        <location evidence="1">Cell membrane</location>
        <topology evidence="1">Multi-pass membrane protein</topology>
    </subcellularLocation>
</comment>
<keyword evidence="4 6" id="KW-1133">Transmembrane helix</keyword>
<dbReference type="PANTHER" id="PTHR43124:SF10">
    <property type="entry name" value="PURINE EFFLUX PUMP PBUE"/>
    <property type="match status" value="1"/>
</dbReference>
<evidence type="ECO:0000313" key="8">
    <source>
        <dbReference type="Proteomes" id="UP001597124"/>
    </source>
</evidence>
<feature type="transmembrane region" description="Helical" evidence="6">
    <location>
        <begin position="198"/>
        <end position="219"/>
    </location>
</feature>
<evidence type="ECO:0000256" key="4">
    <source>
        <dbReference type="ARBA" id="ARBA00022989"/>
    </source>
</evidence>
<sequence>MFSAPASIAFVVAMFVVATIPTMVTPLLVDVWREAFGWSEADLGLVAALELGGFACGAASALYWQKRWNWRPLAAGALVVMAGANAACAFVDTLDLMGTARLLCGIGAGVVSGIHLAFVANTRSPGRIIAIVTLCQLLTQAAVFLLAEPIAEAVGTGGLYGLMAGSTALCLGFLQLLPKGWPAESVEEAEIGTGGVPFLLAFLPYGAFQSGVFAFFGLLGSNGAGLDAHQISKAIGISVFGSALGPVGAFVLDRRAGLVLPIMASIVIQIVVVALLTMTRYEVWQFIVYISVLQAGWAFLSCYLYIVLIDAAPELTAASIPLTTLSGGIGAFGVGALLDAFGNKGMMIGSAAMLALIAVAICPPLLRRVNGVAAET</sequence>
<name>A0ABW3C3B5_SPHXN</name>
<dbReference type="RefSeq" id="WP_381490294.1">
    <property type="nucleotide sequence ID" value="NZ_JBHTIK010000005.1"/>
</dbReference>
<accession>A0ABW3C3B5</accession>
<evidence type="ECO:0000256" key="2">
    <source>
        <dbReference type="ARBA" id="ARBA00022475"/>
    </source>
</evidence>
<protein>
    <submittedName>
        <fullName evidence="7">MFS transporter</fullName>
    </submittedName>
</protein>
<evidence type="ECO:0000256" key="1">
    <source>
        <dbReference type="ARBA" id="ARBA00004651"/>
    </source>
</evidence>
<feature type="transmembrane region" description="Helical" evidence="6">
    <location>
        <begin position="286"/>
        <end position="306"/>
    </location>
</feature>
<feature type="transmembrane region" description="Helical" evidence="6">
    <location>
        <begin position="258"/>
        <end position="279"/>
    </location>
</feature>
<dbReference type="Pfam" id="PF07690">
    <property type="entry name" value="MFS_1"/>
    <property type="match status" value="1"/>
</dbReference>
<evidence type="ECO:0000256" key="3">
    <source>
        <dbReference type="ARBA" id="ARBA00022692"/>
    </source>
</evidence>
<reference evidence="8" key="1">
    <citation type="journal article" date="2019" name="Int. J. Syst. Evol. Microbiol.">
        <title>The Global Catalogue of Microorganisms (GCM) 10K type strain sequencing project: providing services to taxonomists for standard genome sequencing and annotation.</title>
        <authorList>
            <consortium name="The Broad Institute Genomics Platform"/>
            <consortium name="The Broad Institute Genome Sequencing Center for Infectious Disease"/>
            <person name="Wu L."/>
            <person name="Ma J."/>
        </authorList>
    </citation>
    <scope>NUCLEOTIDE SEQUENCE [LARGE SCALE GENOMIC DNA]</scope>
    <source>
        <strain evidence="8">CCUG 52537</strain>
    </source>
</reference>
<feature type="transmembrane region" description="Helical" evidence="6">
    <location>
        <begin position="70"/>
        <end position="90"/>
    </location>
</feature>